<name>A0A8S5RIR2_9VIRU</name>
<accession>A0A8S5RIR2</accession>
<evidence type="ECO:0000313" key="1">
    <source>
        <dbReference type="EMBL" id="DAE31059.1"/>
    </source>
</evidence>
<proteinExistence type="predicted"/>
<dbReference type="EMBL" id="BK059105">
    <property type="protein sequence ID" value="DAE31059.1"/>
    <property type="molecule type" value="Genomic_DNA"/>
</dbReference>
<sequence>MILKVAYDDNSQHLVDELKKVLSKYPLVELQTYHEGLFKERKNAFKLKGGFSARHTPFAVLIDNDAAPVMAFYSEANTCTIEEIMKALNNPVVYGRIEG</sequence>
<organism evidence="1">
    <name type="scientific">virus sp. ctML55</name>
    <dbReference type="NCBI Taxonomy" id="2827627"/>
    <lineage>
        <taxon>Viruses</taxon>
    </lineage>
</organism>
<reference evidence="1" key="1">
    <citation type="journal article" date="2021" name="Proc. Natl. Acad. Sci. U.S.A.">
        <title>A Catalog of Tens of Thousands of Viruses from Human Metagenomes Reveals Hidden Associations with Chronic Diseases.</title>
        <authorList>
            <person name="Tisza M.J."/>
            <person name="Buck C.B."/>
        </authorList>
    </citation>
    <scope>NUCLEOTIDE SEQUENCE</scope>
    <source>
        <strain evidence="1">CtML55</strain>
    </source>
</reference>
<protein>
    <submittedName>
        <fullName evidence="1">Thiol-disulfide oxidoreductase resA-like fold, Cytochrome c-type biogenesis.5A</fullName>
    </submittedName>
</protein>